<organism evidence="2 3">
    <name type="scientific">Spongiibacter thalassae</name>
    <dbReference type="NCBI Taxonomy" id="2721624"/>
    <lineage>
        <taxon>Bacteria</taxon>
        <taxon>Pseudomonadati</taxon>
        <taxon>Pseudomonadota</taxon>
        <taxon>Gammaproteobacteria</taxon>
        <taxon>Cellvibrionales</taxon>
        <taxon>Spongiibacteraceae</taxon>
        <taxon>Spongiibacter</taxon>
    </lineage>
</organism>
<evidence type="ECO:0000313" key="3">
    <source>
        <dbReference type="Proteomes" id="UP000765845"/>
    </source>
</evidence>
<dbReference type="PANTHER" id="PTHR43102:SF2">
    <property type="entry name" value="GAF DOMAIN-CONTAINING PROTEIN"/>
    <property type="match status" value="1"/>
</dbReference>
<protein>
    <submittedName>
        <fullName evidence="2">GAF domain-containing protein</fullName>
    </submittedName>
</protein>
<dbReference type="EMBL" id="JAAWWK010000003">
    <property type="protein sequence ID" value="NKI17772.1"/>
    <property type="molecule type" value="Genomic_DNA"/>
</dbReference>
<dbReference type="PANTHER" id="PTHR43102">
    <property type="entry name" value="SLR1143 PROTEIN"/>
    <property type="match status" value="1"/>
</dbReference>
<dbReference type="RefSeq" id="WP_168450313.1">
    <property type="nucleotide sequence ID" value="NZ_JAAWWK010000003.1"/>
</dbReference>
<sequence>MLIPDKPNNETQRLAALKLLNILDTPSEERFDRLTRLAKRLLDVPVALVCLVDEDRQWFKSADGIGVKEAPRDISFCGHAILQDDLFQICDTHRDERFADNPMVLFGPQVRFYAGFPLHVPGGGHVGTFFVADTQPRELSEDLQETLIDLAKIAERELTSSFVATTDIDTGLCNRLGFSLIGQKILKRASAAGTTAEVVLLRLAGIDEGGERYDSSDELVKHFAAAISQCNVDLSGRLSPQSFALMLSDAGKDGAANVVQSLREQLRAITEGTPASNHVTLTSKTLYSTSPGDGIDDMLRQGEQLLLTD</sequence>
<dbReference type="Gene3D" id="3.30.70.270">
    <property type="match status" value="1"/>
</dbReference>
<dbReference type="InterPro" id="IPR029787">
    <property type="entry name" value="Nucleotide_cyclase"/>
</dbReference>
<dbReference type="Gene3D" id="3.30.450.40">
    <property type="match status" value="1"/>
</dbReference>
<dbReference type="Proteomes" id="UP000765845">
    <property type="component" value="Unassembled WGS sequence"/>
</dbReference>
<dbReference type="InterPro" id="IPR003018">
    <property type="entry name" value="GAF"/>
</dbReference>
<evidence type="ECO:0000313" key="2">
    <source>
        <dbReference type="EMBL" id="NKI17772.1"/>
    </source>
</evidence>
<dbReference type="InterPro" id="IPR043128">
    <property type="entry name" value="Rev_trsase/Diguanyl_cyclase"/>
</dbReference>
<feature type="domain" description="GGDEF" evidence="1">
    <location>
        <begin position="194"/>
        <end position="309"/>
    </location>
</feature>
<proteinExistence type="predicted"/>
<dbReference type="InterPro" id="IPR029016">
    <property type="entry name" value="GAF-like_dom_sf"/>
</dbReference>
<dbReference type="Pfam" id="PF01590">
    <property type="entry name" value="GAF"/>
    <property type="match status" value="1"/>
</dbReference>
<evidence type="ECO:0000259" key="1">
    <source>
        <dbReference type="PROSITE" id="PS50887"/>
    </source>
</evidence>
<accession>A0ABX1GHB4</accession>
<name>A0ABX1GHB4_9GAMM</name>
<gene>
    <name evidence="2" type="ORF">HCU74_10090</name>
</gene>
<dbReference type="PROSITE" id="PS50887">
    <property type="entry name" value="GGDEF"/>
    <property type="match status" value="1"/>
</dbReference>
<keyword evidence="3" id="KW-1185">Reference proteome</keyword>
<dbReference type="SUPFAM" id="SSF55781">
    <property type="entry name" value="GAF domain-like"/>
    <property type="match status" value="1"/>
</dbReference>
<reference evidence="2 3" key="1">
    <citation type="submission" date="2020-04" db="EMBL/GenBank/DDBJ databases">
        <authorList>
            <person name="Yoon J."/>
        </authorList>
    </citation>
    <scope>NUCLEOTIDE SEQUENCE [LARGE SCALE GENOMIC DNA]</scope>
    <source>
        <strain evidence="2 3">KMU-166</strain>
    </source>
</reference>
<comment type="caution">
    <text evidence="2">The sequence shown here is derived from an EMBL/GenBank/DDBJ whole genome shotgun (WGS) entry which is preliminary data.</text>
</comment>
<dbReference type="SMART" id="SM00065">
    <property type="entry name" value="GAF"/>
    <property type="match status" value="1"/>
</dbReference>
<dbReference type="SUPFAM" id="SSF55073">
    <property type="entry name" value="Nucleotide cyclase"/>
    <property type="match status" value="1"/>
</dbReference>
<dbReference type="InterPro" id="IPR000160">
    <property type="entry name" value="GGDEF_dom"/>
</dbReference>